<dbReference type="InterPro" id="IPR033469">
    <property type="entry name" value="CYTH-like_dom_sf"/>
</dbReference>
<evidence type="ECO:0000313" key="3">
    <source>
        <dbReference type="Proteomes" id="UP000085678"/>
    </source>
</evidence>
<dbReference type="OrthoDB" id="6375174at2759"/>
<dbReference type="Pfam" id="PF13521">
    <property type="entry name" value="AAA_28"/>
    <property type="match status" value="1"/>
</dbReference>
<dbReference type="FunFam" id="2.40.320.10:FF:000003">
    <property type="entry name" value="Uncharacterized protein, isoform C"/>
    <property type="match status" value="1"/>
</dbReference>
<dbReference type="InterPro" id="IPR038727">
    <property type="entry name" value="NadR/Ttd14_AAA_dom"/>
</dbReference>
<dbReference type="InterPro" id="IPR027417">
    <property type="entry name" value="P-loop_NTPase"/>
</dbReference>
<dbReference type="InterPro" id="IPR053227">
    <property type="entry name" value="TRPL-trafficking_regulator"/>
</dbReference>
<proteinExistence type="predicted"/>
<evidence type="ECO:0000313" key="4">
    <source>
        <dbReference type="RefSeq" id="XP_013382935.1"/>
    </source>
</evidence>
<dbReference type="SUPFAM" id="SSF55154">
    <property type="entry name" value="CYTH-like phosphatases"/>
    <property type="match status" value="1"/>
</dbReference>
<accession>A0A1S3HA13</accession>
<dbReference type="Gene3D" id="3.40.50.300">
    <property type="entry name" value="P-loop containing nucleotide triphosphate hydrolases"/>
    <property type="match status" value="1"/>
</dbReference>
<dbReference type="AlphaFoldDB" id="A0A1S3HA13"/>
<protein>
    <submittedName>
        <fullName evidence="4">TRPL translocation defect protein 14 isoform X1</fullName>
    </submittedName>
</protein>
<dbReference type="OMA" id="THGKQDE"/>
<evidence type="ECO:0000256" key="1">
    <source>
        <dbReference type="SAM" id="MobiDB-lite"/>
    </source>
</evidence>
<dbReference type="RefSeq" id="XP_013382935.1">
    <property type="nucleotide sequence ID" value="XM_013527481.1"/>
</dbReference>
<dbReference type="GO" id="GO:0005525">
    <property type="term" value="F:GTP binding"/>
    <property type="evidence" value="ECO:0007669"/>
    <property type="project" value="TreeGrafter"/>
</dbReference>
<dbReference type="GO" id="GO:0070300">
    <property type="term" value="F:phosphatidic acid binding"/>
    <property type="evidence" value="ECO:0007669"/>
    <property type="project" value="TreeGrafter"/>
</dbReference>
<dbReference type="GO" id="GO:0035091">
    <property type="term" value="F:phosphatidylinositol binding"/>
    <property type="evidence" value="ECO:0007669"/>
    <property type="project" value="TreeGrafter"/>
</dbReference>
<keyword evidence="3" id="KW-1185">Reference proteome</keyword>
<feature type="region of interest" description="Disordered" evidence="1">
    <location>
        <begin position="419"/>
        <end position="441"/>
    </location>
</feature>
<dbReference type="PANTHER" id="PTHR34932">
    <property type="entry name" value="TRPL TRANSLOCATION DEFECT PROTEIN 14"/>
    <property type="match status" value="1"/>
</dbReference>
<dbReference type="Gene3D" id="2.40.320.10">
    <property type="entry name" value="Hypothetical Protein Pfu-838710-001"/>
    <property type="match status" value="1"/>
</dbReference>
<organism evidence="3 4">
    <name type="scientific">Lingula anatina</name>
    <name type="common">Brachiopod</name>
    <name type="synonym">Lingula unguis</name>
    <dbReference type="NCBI Taxonomy" id="7574"/>
    <lineage>
        <taxon>Eukaryota</taxon>
        <taxon>Metazoa</taxon>
        <taxon>Spiralia</taxon>
        <taxon>Lophotrochozoa</taxon>
        <taxon>Brachiopoda</taxon>
        <taxon>Linguliformea</taxon>
        <taxon>Lingulata</taxon>
        <taxon>Lingulida</taxon>
        <taxon>Linguloidea</taxon>
        <taxon>Lingulidae</taxon>
        <taxon>Lingula</taxon>
    </lineage>
</organism>
<dbReference type="KEGG" id="lak:106153514"/>
<name>A0A1S3HA13_LINAN</name>
<dbReference type="PANTHER" id="PTHR34932:SF1">
    <property type="entry name" value="TRPL TRANSLOCATION DEFECT PROTEIN 14"/>
    <property type="match status" value="1"/>
</dbReference>
<dbReference type="GeneID" id="106153514"/>
<dbReference type="FunCoup" id="A0A1S3HA13">
    <property type="interactions" value="420"/>
</dbReference>
<dbReference type="Proteomes" id="UP000085678">
    <property type="component" value="Unplaced"/>
</dbReference>
<reference evidence="4" key="1">
    <citation type="submission" date="2025-08" db="UniProtKB">
        <authorList>
            <consortium name="RefSeq"/>
        </authorList>
    </citation>
    <scope>IDENTIFICATION</scope>
    <source>
        <tissue evidence="4">Gonads</tissue>
    </source>
</reference>
<dbReference type="SUPFAM" id="SSF52540">
    <property type="entry name" value="P-loop containing nucleoside triphosphate hydrolases"/>
    <property type="match status" value="1"/>
</dbReference>
<sequence>MSHQLGVNQNQVFKLVLTGGPCGGKTTGQSRLCSFFETIGWKVFRVPECATVLMSGGVKWMEMNDNDTAVFQFQENLIKCMMQIEKTYCELAQMSTKNCLIICDRGIMDATAYMKPEQWEEMKMKNGWNEIELRDNRYNQVIHMVTAAKGAEKFYSTEHAVRYESPDVARNLDDMASQAWVGHPYYDVIDNSTDFEAKLIRMISTVTDRLGMDFRERLNVNSKKRKFLVRELPSLEAIDMAASAETKGYPQFQDFDVVHDYLATPGQKTQARIRKRGQNGNWTYTHTIRRYLQNNESAETKMHITSRDYTNLLAQIDEKHQTIYKTRRCFLWNDQYYQMDLYKEPCQERCKGLILLETYSTIPAMEPLDLPSFLDIVKEVTGDPYYSMYNLSSKVWLQNTKGKATVSHDSIPNEVANGDVHQEATSNGDHDETNGDINGLR</sequence>
<dbReference type="InParanoid" id="A0A1S3HA13"/>
<feature type="domain" description="NadR/Ttd14 AAA" evidence="2">
    <location>
        <begin position="14"/>
        <end position="197"/>
    </location>
</feature>
<evidence type="ECO:0000259" key="2">
    <source>
        <dbReference type="Pfam" id="PF13521"/>
    </source>
</evidence>
<gene>
    <name evidence="4" type="primary">LOC106153514</name>
</gene>